<protein>
    <recommendedName>
        <fullName evidence="4">Secreted protein</fullName>
    </recommendedName>
</protein>
<dbReference type="EnsemblMetazoa" id="ENSAATROPT007339">
    <property type="protein sequence ID" value="ENSAATROPP006570"/>
    <property type="gene ID" value="ENSAATROPG005975"/>
</dbReference>
<reference evidence="2" key="1">
    <citation type="submission" date="2024-04" db="UniProtKB">
        <authorList>
            <consortium name="EnsemblMetazoa"/>
        </authorList>
    </citation>
    <scope>IDENTIFICATION</scope>
    <source>
        <strain evidence="2">EBRO</strain>
    </source>
</reference>
<keyword evidence="1" id="KW-0732">Signal</keyword>
<accession>A0AAG5D6Q9</accession>
<organism evidence="2 3">
    <name type="scientific">Anopheles atroparvus</name>
    <name type="common">European mosquito</name>
    <dbReference type="NCBI Taxonomy" id="41427"/>
    <lineage>
        <taxon>Eukaryota</taxon>
        <taxon>Metazoa</taxon>
        <taxon>Ecdysozoa</taxon>
        <taxon>Arthropoda</taxon>
        <taxon>Hexapoda</taxon>
        <taxon>Insecta</taxon>
        <taxon>Pterygota</taxon>
        <taxon>Neoptera</taxon>
        <taxon>Endopterygota</taxon>
        <taxon>Diptera</taxon>
        <taxon>Nematocera</taxon>
        <taxon>Culicoidea</taxon>
        <taxon>Culicidae</taxon>
        <taxon>Anophelinae</taxon>
        <taxon>Anopheles</taxon>
    </lineage>
</organism>
<evidence type="ECO:0000256" key="1">
    <source>
        <dbReference type="SAM" id="SignalP"/>
    </source>
</evidence>
<keyword evidence="3" id="KW-1185">Reference proteome</keyword>
<sequence length="106" mass="10704">MKCVVLCLSGLLAIVLALPAPQWPQGSGDGGGGFAVFQNGPSRGFNFSGYGNGSGGGLPDFSRFLPSNLTFPSVGIPSLTNFSGGGIPSFFPLPENSQGGGFPFFG</sequence>
<evidence type="ECO:0008006" key="4">
    <source>
        <dbReference type="Google" id="ProtNLM"/>
    </source>
</evidence>
<dbReference type="Proteomes" id="UP000075880">
    <property type="component" value="Unassembled WGS sequence"/>
</dbReference>
<proteinExistence type="predicted"/>
<evidence type="ECO:0000313" key="2">
    <source>
        <dbReference type="EnsemblMetazoa" id="ENSAATROPP006570"/>
    </source>
</evidence>
<dbReference type="AlphaFoldDB" id="A0AAG5D6Q9"/>
<feature type="signal peptide" evidence="1">
    <location>
        <begin position="1"/>
        <end position="17"/>
    </location>
</feature>
<name>A0AAG5D6Q9_ANOAO</name>
<feature type="chain" id="PRO_5042564592" description="Secreted protein" evidence="1">
    <location>
        <begin position="18"/>
        <end position="106"/>
    </location>
</feature>
<evidence type="ECO:0000313" key="3">
    <source>
        <dbReference type="Proteomes" id="UP000075880"/>
    </source>
</evidence>